<dbReference type="EMBL" id="JAVXUP010000016">
    <property type="protein sequence ID" value="KAK3042741.1"/>
    <property type="molecule type" value="Genomic_DNA"/>
</dbReference>
<evidence type="ECO:0000256" key="1">
    <source>
        <dbReference type="ARBA" id="ARBA00022723"/>
    </source>
</evidence>
<dbReference type="Proteomes" id="UP001188597">
    <property type="component" value="Unassembled WGS sequence"/>
</dbReference>
<dbReference type="Gene3D" id="3.20.20.70">
    <property type="entry name" value="Aldolase class I"/>
    <property type="match status" value="1"/>
</dbReference>
<name>A0AA88X9V0_9ASTE</name>
<sequence>MSYYLGIEVKQRDDGIFTSQEAYAKEVLKRFNMENCNPISIPIEVENKLSRHIIEDPSDRTLFRNLMIVKREQRAPDFIKARADIVSVHCEQTATIHLHRTINQAIRIHPWLHSSSGSSKLVYMPTISTYVGRCIGTSTSEWWKSFFQLLGPSYPAFSVSPGWISAVVEMT</sequence>
<dbReference type="InterPro" id="IPR013785">
    <property type="entry name" value="Aldolase_TIM"/>
</dbReference>
<accession>A0AA88X9V0</accession>
<evidence type="ECO:0000313" key="3">
    <source>
        <dbReference type="EMBL" id="KAK3042741.1"/>
    </source>
</evidence>
<dbReference type="GO" id="GO:0046872">
    <property type="term" value="F:metal ion binding"/>
    <property type="evidence" value="ECO:0007669"/>
    <property type="project" value="UniProtKB-KW"/>
</dbReference>
<keyword evidence="2" id="KW-0413">Isomerase</keyword>
<dbReference type="AlphaFoldDB" id="A0AA88X9V0"/>
<evidence type="ECO:0000256" key="2">
    <source>
        <dbReference type="ARBA" id="ARBA00023235"/>
    </source>
</evidence>
<keyword evidence="1" id="KW-0479">Metal-binding</keyword>
<protein>
    <submittedName>
        <fullName evidence="3">Uncharacterized protein</fullName>
    </submittedName>
</protein>
<dbReference type="InterPro" id="IPR000056">
    <property type="entry name" value="Ribul_P_3_epim-like"/>
</dbReference>
<evidence type="ECO:0000313" key="4">
    <source>
        <dbReference type="Proteomes" id="UP001188597"/>
    </source>
</evidence>
<comment type="caution">
    <text evidence="3">The sequence shown here is derived from an EMBL/GenBank/DDBJ whole genome shotgun (WGS) entry which is preliminary data.</text>
</comment>
<dbReference type="InterPro" id="IPR011060">
    <property type="entry name" value="RibuloseP-bd_barrel"/>
</dbReference>
<keyword evidence="4" id="KW-1185">Reference proteome</keyword>
<gene>
    <name evidence="3" type="ORF">RJ639_000799</name>
</gene>
<dbReference type="SUPFAM" id="SSF51366">
    <property type="entry name" value="Ribulose-phoshate binding barrel"/>
    <property type="match status" value="1"/>
</dbReference>
<proteinExistence type="predicted"/>
<reference evidence="3" key="1">
    <citation type="submission" date="2022-12" db="EMBL/GenBank/DDBJ databases">
        <title>Draft genome assemblies for two species of Escallonia (Escalloniales).</title>
        <authorList>
            <person name="Chanderbali A."/>
            <person name="Dervinis C."/>
            <person name="Anghel I."/>
            <person name="Soltis D."/>
            <person name="Soltis P."/>
            <person name="Zapata F."/>
        </authorList>
    </citation>
    <scope>NUCLEOTIDE SEQUENCE</scope>
    <source>
        <strain evidence="3">UCBG64.0493</strain>
        <tissue evidence="3">Leaf</tissue>
    </source>
</reference>
<dbReference type="Pfam" id="PF00834">
    <property type="entry name" value="Ribul_P_3_epim"/>
    <property type="match status" value="1"/>
</dbReference>
<dbReference type="GO" id="GO:0005975">
    <property type="term" value="P:carbohydrate metabolic process"/>
    <property type="evidence" value="ECO:0007669"/>
    <property type="project" value="InterPro"/>
</dbReference>
<organism evidence="3 4">
    <name type="scientific">Escallonia herrerae</name>
    <dbReference type="NCBI Taxonomy" id="1293975"/>
    <lineage>
        <taxon>Eukaryota</taxon>
        <taxon>Viridiplantae</taxon>
        <taxon>Streptophyta</taxon>
        <taxon>Embryophyta</taxon>
        <taxon>Tracheophyta</taxon>
        <taxon>Spermatophyta</taxon>
        <taxon>Magnoliopsida</taxon>
        <taxon>eudicotyledons</taxon>
        <taxon>Gunneridae</taxon>
        <taxon>Pentapetalae</taxon>
        <taxon>asterids</taxon>
        <taxon>campanulids</taxon>
        <taxon>Escalloniales</taxon>
        <taxon>Escalloniaceae</taxon>
        <taxon>Escallonia</taxon>
    </lineage>
</organism>
<dbReference type="GO" id="GO:0016857">
    <property type="term" value="F:racemase and epimerase activity, acting on carbohydrates and derivatives"/>
    <property type="evidence" value="ECO:0007669"/>
    <property type="project" value="InterPro"/>
</dbReference>